<protein>
    <submittedName>
        <fullName evidence="1">Uncharacterized protein</fullName>
    </submittedName>
</protein>
<organism evidence="1 2">
    <name type="scientific">Naganishia vaughanmartiniae</name>
    <dbReference type="NCBI Taxonomy" id="1424756"/>
    <lineage>
        <taxon>Eukaryota</taxon>
        <taxon>Fungi</taxon>
        <taxon>Dikarya</taxon>
        <taxon>Basidiomycota</taxon>
        <taxon>Agaricomycotina</taxon>
        <taxon>Tremellomycetes</taxon>
        <taxon>Filobasidiales</taxon>
        <taxon>Filobasidiaceae</taxon>
        <taxon>Naganishia</taxon>
    </lineage>
</organism>
<dbReference type="EMBL" id="JASBWU010000002">
    <property type="protein sequence ID" value="KAJ9124034.1"/>
    <property type="molecule type" value="Genomic_DNA"/>
</dbReference>
<keyword evidence="2" id="KW-1185">Reference proteome</keyword>
<sequence>MAGPTSRTPVVFSVILLLLGVIIQSCSAHRIDIDPGRKECFFEDLHHEDQMTVTYQVGGGGNMDIDFFLHDPTEEVLSSIHRKPTGTFAFTAKKDGRYTYCFSNEMSTLSPKVLSFNVHGILYVEDEQGHIAPVESEIRQLAAGLQGIKDEQEYIVVRERVHRDSQYISPYPPKTLAIDRFLHSQSQLPNQQMIVSSGGQFSRHSCW</sequence>
<gene>
    <name evidence="1" type="ORF">QFC22_000827</name>
</gene>
<comment type="caution">
    <text evidence="1">The sequence shown here is derived from an EMBL/GenBank/DDBJ whole genome shotgun (WGS) entry which is preliminary data.</text>
</comment>
<evidence type="ECO:0000313" key="2">
    <source>
        <dbReference type="Proteomes" id="UP001243375"/>
    </source>
</evidence>
<reference evidence="1" key="1">
    <citation type="submission" date="2023-04" db="EMBL/GenBank/DDBJ databases">
        <title>Draft Genome sequencing of Naganishia species isolated from polar environments using Oxford Nanopore Technology.</title>
        <authorList>
            <person name="Leo P."/>
            <person name="Venkateswaran K."/>
        </authorList>
    </citation>
    <scope>NUCLEOTIDE SEQUENCE</scope>
    <source>
        <strain evidence="1">MNA-CCFEE 5425</strain>
    </source>
</reference>
<name>A0ACC2XKZ3_9TREE</name>
<proteinExistence type="predicted"/>
<accession>A0ACC2XKZ3</accession>
<dbReference type="Proteomes" id="UP001243375">
    <property type="component" value="Unassembled WGS sequence"/>
</dbReference>
<evidence type="ECO:0000313" key="1">
    <source>
        <dbReference type="EMBL" id="KAJ9124034.1"/>
    </source>
</evidence>